<evidence type="ECO:0008006" key="4">
    <source>
        <dbReference type="Google" id="ProtNLM"/>
    </source>
</evidence>
<evidence type="ECO:0000256" key="1">
    <source>
        <dbReference type="SAM" id="Phobius"/>
    </source>
</evidence>
<reference evidence="3" key="1">
    <citation type="submission" date="2017-04" db="EMBL/GenBank/DDBJ databases">
        <authorList>
            <person name="Varghese N."/>
            <person name="Submissions S."/>
        </authorList>
    </citation>
    <scope>NUCLEOTIDE SEQUENCE [LARGE SCALE GENOMIC DNA]</scope>
    <source>
        <strain evidence="3">K3S</strain>
    </source>
</reference>
<dbReference type="InterPro" id="IPR019277">
    <property type="entry name" value="DUF2304"/>
</dbReference>
<keyword evidence="1" id="KW-0472">Membrane</keyword>
<dbReference type="EMBL" id="FWZU01000005">
    <property type="protein sequence ID" value="SMF34701.1"/>
    <property type="molecule type" value="Genomic_DNA"/>
</dbReference>
<evidence type="ECO:0000313" key="2">
    <source>
        <dbReference type="EMBL" id="SMF34701.1"/>
    </source>
</evidence>
<feature type="transmembrane region" description="Helical" evidence="1">
    <location>
        <begin position="56"/>
        <end position="79"/>
    </location>
</feature>
<keyword evidence="1" id="KW-1133">Transmembrane helix</keyword>
<proteinExistence type="predicted"/>
<organism evidence="2 3">
    <name type="scientific">Desulfovibrio gilichinskyi</name>
    <dbReference type="NCBI Taxonomy" id="1519643"/>
    <lineage>
        <taxon>Bacteria</taxon>
        <taxon>Pseudomonadati</taxon>
        <taxon>Thermodesulfobacteriota</taxon>
        <taxon>Desulfovibrionia</taxon>
        <taxon>Desulfovibrionales</taxon>
        <taxon>Desulfovibrionaceae</taxon>
        <taxon>Desulfovibrio</taxon>
    </lineage>
</organism>
<protein>
    <recommendedName>
        <fullName evidence="4">DUF2304 domain-containing protein</fullName>
    </recommendedName>
</protein>
<sequence length="128" mass="14839">MTLFDLVAPAISFLSVVIILVLIRRQRLGIFHSLWWLFAVFSMLFIGFFPTVVDRIGWFLGVHYPPVLPILLALCFLFVKVLTMDIERTQQEIKIRIIAQKMAAYEAELYSLKAEQSVEKAEIKIHEN</sequence>
<dbReference type="STRING" id="1519643.SAMN06295933_3037"/>
<dbReference type="AlphaFoldDB" id="A0A1X7EJ72"/>
<feature type="transmembrane region" description="Helical" evidence="1">
    <location>
        <begin position="30"/>
        <end position="50"/>
    </location>
</feature>
<feature type="transmembrane region" description="Helical" evidence="1">
    <location>
        <begin position="6"/>
        <end position="23"/>
    </location>
</feature>
<evidence type="ECO:0000313" key="3">
    <source>
        <dbReference type="Proteomes" id="UP000192906"/>
    </source>
</evidence>
<name>A0A1X7EJ72_9BACT</name>
<keyword evidence="3" id="KW-1185">Reference proteome</keyword>
<keyword evidence="1" id="KW-0812">Transmembrane</keyword>
<accession>A0A1X7EJ72</accession>
<gene>
    <name evidence="2" type="ORF">SAMN06295933_3037</name>
</gene>
<dbReference type="Proteomes" id="UP000192906">
    <property type="component" value="Unassembled WGS sequence"/>
</dbReference>
<dbReference type="Pfam" id="PF10066">
    <property type="entry name" value="DUF2304"/>
    <property type="match status" value="1"/>
</dbReference>